<evidence type="ECO:0000256" key="18">
    <source>
        <dbReference type="PIRSR" id="PIRSR606309-2"/>
    </source>
</evidence>
<dbReference type="GO" id="GO:0045004">
    <property type="term" value="P:DNA replication proofreading"/>
    <property type="evidence" value="ECO:0007669"/>
    <property type="project" value="TreeGrafter"/>
</dbReference>
<keyword evidence="4 20" id="KW-0808">Transferase</keyword>
<dbReference type="NCBIfam" id="TIGR01406">
    <property type="entry name" value="dnaQ_proteo"/>
    <property type="match status" value="1"/>
</dbReference>
<dbReference type="Gene3D" id="3.30.420.10">
    <property type="entry name" value="Ribonuclease H-like superfamily/Ribonuclease H"/>
    <property type="match status" value="1"/>
</dbReference>
<keyword evidence="24" id="KW-1185">Reference proteome</keyword>
<evidence type="ECO:0000256" key="14">
    <source>
        <dbReference type="ARBA" id="ARBA00025483"/>
    </source>
</evidence>
<dbReference type="CDD" id="cd06131">
    <property type="entry name" value="DNA_pol_III_epsilon_Ecoli_like"/>
    <property type="match status" value="1"/>
</dbReference>
<proteinExistence type="predicted"/>
<comment type="catalytic activity">
    <reaction evidence="16 20">
        <text>DNA(n) + a 2'-deoxyribonucleoside 5'-triphosphate = DNA(n+1) + diphosphate</text>
        <dbReference type="Rhea" id="RHEA:22508"/>
        <dbReference type="Rhea" id="RHEA-COMP:17339"/>
        <dbReference type="Rhea" id="RHEA-COMP:17340"/>
        <dbReference type="ChEBI" id="CHEBI:33019"/>
        <dbReference type="ChEBI" id="CHEBI:61560"/>
        <dbReference type="ChEBI" id="CHEBI:173112"/>
        <dbReference type="EC" id="2.7.7.7"/>
    </reaction>
</comment>
<evidence type="ECO:0000256" key="3">
    <source>
        <dbReference type="ARBA" id="ARBA00020352"/>
    </source>
</evidence>
<evidence type="ECO:0000256" key="4">
    <source>
        <dbReference type="ARBA" id="ARBA00022679"/>
    </source>
</evidence>
<evidence type="ECO:0000256" key="10">
    <source>
        <dbReference type="ARBA" id="ARBA00022839"/>
    </source>
</evidence>
<sequence length="234" mass="25363">MREIVFDTETTGLDPRTGDRMVEIGCIEIVNLMPTGRSFHAYYNPERDMPAGAEAVHGLSAAFLSDKPLFRDGAADLLAFIGDDPLVAHNAGFDFGFLNNELELCGLTPVDTGRMVDTVALARKRHPGAKLSLDALCTRYGIDRSHRVKHGALLDAELLAQVYVELRGGRQIGLELAADAASSQSGDTHQPATLQLRQAPTGARREPRPHAASAAELARHAEFVGKMKAPLWLK</sequence>
<feature type="binding site" evidence="19">
    <location>
        <position position="155"/>
    </location>
    <ligand>
        <name>a divalent metal cation</name>
        <dbReference type="ChEBI" id="CHEBI:60240"/>
        <label>1</label>
        <note>catalytic</note>
    </ligand>
</feature>
<dbReference type="RefSeq" id="WP_160661665.1">
    <property type="nucleotide sequence ID" value="NZ_BAABDV010000001.1"/>
</dbReference>
<dbReference type="GO" id="GO:0046872">
    <property type="term" value="F:metal ion binding"/>
    <property type="evidence" value="ECO:0007669"/>
    <property type="project" value="UniProtKB-KW"/>
</dbReference>
<feature type="binding site" evidence="18">
    <location>
        <position position="57"/>
    </location>
    <ligand>
        <name>substrate</name>
    </ligand>
</feature>
<keyword evidence="10 20" id="KW-0269">Exonuclease</keyword>
<evidence type="ECO:0000256" key="11">
    <source>
        <dbReference type="ARBA" id="ARBA00022842"/>
    </source>
</evidence>
<feature type="domain" description="Exonuclease" evidence="22">
    <location>
        <begin position="2"/>
        <end position="172"/>
    </location>
</feature>
<evidence type="ECO:0000256" key="12">
    <source>
        <dbReference type="ARBA" id="ARBA00022932"/>
    </source>
</evidence>
<evidence type="ECO:0000256" key="7">
    <source>
        <dbReference type="ARBA" id="ARBA00022722"/>
    </source>
</evidence>
<dbReference type="FunFam" id="3.30.420.10:FF:000012">
    <property type="entry name" value="DNA polymerase III subunit epsilon"/>
    <property type="match status" value="1"/>
</dbReference>
<dbReference type="InterPro" id="IPR006054">
    <property type="entry name" value="DnaQ"/>
</dbReference>
<feature type="active site" description="Proton acceptor" evidence="17">
    <location>
        <position position="150"/>
    </location>
</feature>
<dbReference type="GO" id="GO:0005829">
    <property type="term" value="C:cytosol"/>
    <property type="evidence" value="ECO:0007669"/>
    <property type="project" value="TreeGrafter"/>
</dbReference>
<dbReference type="Proteomes" id="UP000430272">
    <property type="component" value="Unassembled WGS sequence"/>
</dbReference>
<feature type="binding site" evidence="18">
    <location>
        <position position="7"/>
    </location>
    <ligand>
        <name>substrate</name>
    </ligand>
</feature>
<dbReference type="AlphaFoldDB" id="A0A844YBI0"/>
<gene>
    <name evidence="20 23" type="primary">dnaQ</name>
    <name evidence="23" type="ORF">GRI47_12285</name>
</gene>
<comment type="subunit">
    <text evidence="15 20">DNA polymerase III contains a core (composed of alpha, epsilon and theta chains) that associates with a tau subunit. This core dimerizes to form the POLIII' complex. PolIII' associates with the gamma complex (composed of gamma, delta, delta', psi and chi chains) and with the beta chain to form the complete DNA polymerase III complex.</text>
</comment>
<evidence type="ECO:0000256" key="9">
    <source>
        <dbReference type="ARBA" id="ARBA00022801"/>
    </source>
</evidence>
<feature type="compositionally biased region" description="Polar residues" evidence="21">
    <location>
        <begin position="181"/>
        <end position="198"/>
    </location>
</feature>
<dbReference type="PANTHER" id="PTHR30231">
    <property type="entry name" value="DNA POLYMERASE III SUBUNIT EPSILON"/>
    <property type="match status" value="1"/>
</dbReference>
<name>A0A844YBI0_9SPHN</name>
<feature type="binding site" evidence="19">
    <location>
        <position position="7"/>
    </location>
    <ligand>
        <name>a divalent metal cation</name>
        <dbReference type="ChEBI" id="CHEBI:60240"/>
        <label>1</label>
        <note>catalytic</note>
    </ligand>
</feature>
<evidence type="ECO:0000256" key="13">
    <source>
        <dbReference type="ARBA" id="ARBA00023211"/>
    </source>
</evidence>
<dbReference type="InterPro" id="IPR006309">
    <property type="entry name" value="DnaQ_proteo"/>
</dbReference>
<evidence type="ECO:0000256" key="20">
    <source>
        <dbReference type="RuleBase" id="RU364087"/>
    </source>
</evidence>
<accession>A0A844YBI0</accession>
<evidence type="ECO:0000313" key="24">
    <source>
        <dbReference type="Proteomes" id="UP000430272"/>
    </source>
</evidence>
<evidence type="ECO:0000256" key="19">
    <source>
        <dbReference type="PIRSR" id="PIRSR606309-3"/>
    </source>
</evidence>
<dbReference type="EMBL" id="WTYD01000002">
    <property type="protein sequence ID" value="MXO54779.1"/>
    <property type="molecule type" value="Genomic_DNA"/>
</dbReference>
<evidence type="ECO:0000256" key="1">
    <source>
        <dbReference type="ARBA" id="ARBA00001936"/>
    </source>
</evidence>
<keyword evidence="12 20" id="KW-0239">DNA-directed DNA polymerase</keyword>
<keyword evidence="6 20" id="KW-0235">DNA replication</keyword>
<dbReference type="GO" id="GO:0003887">
    <property type="term" value="F:DNA-directed DNA polymerase activity"/>
    <property type="evidence" value="ECO:0007669"/>
    <property type="project" value="UniProtKB-KW"/>
</dbReference>
<evidence type="ECO:0000256" key="15">
    <source>
        <dbReference type="ARBA" id="ARBA00026073"/>
    </source>
</evidence>
<comment type="caution">
    <text evidence="23">The sequence shown here is derived from an EMBL/GenBank/DDBJ whole genome shotgun (WGS) entry which is preliminary data.</text>
</comment>
<evidence type="ECO:0000256" key="5">
    <source>
        <dbReference type="ARBA" id="ARBA00022695"/>
    </source>
</evidence>
<dbReference type="GO" id="GO:0008408">
    <property type="term" value="F:3'-5' exonuclease activity"/>
    <property type="evidence" value="ECO:0007669"/>
    <property type="project" value="TreeGrafter"/>
</dbReference>
<dbReference type="InterPro" id="IPR013520">
    <property type="entry name" value="Ribonucl_H"/>
</dbReference>
<dbReference type="OrthoDB" id="9804290at2"/>
<keyword evidence="5 20" id="KW-0548">Nucleotidyltransferase</keyword>
<reference evidence="23 24" key="1">
    <citation type="submission" date="2019-12" db="EMBL/GenBank/DDBJ databases">
        <title>Genomic-based taxomic classification of the family Erythrobacteraceae.</title>
        <authorList>
            <person name="Xu L."/>
        </authorList>
    </citation>
    <scope>NUCLEOTIDE SEQUENCE [LARGE SCALE GENOMIC DNA]</scope>
    <source>
        <strain evidence="23 24">JCM 17468</strain>
    </source>
</reference>
<evidence type="ECO:0000259" key="22">
    <source>
        <dbReference type="SMART" id="SM00479"/>
    </source>
</evidence>
<keyword evidence="8 19" id="KW-0479">Metal-binding</keyword>
<organism evidence="23 24">
    <name type="scientific">Qipengyuania pelagi</name>
    <dbReference type="NCBI Taxonomy" id="994320"/>
    <lineage>
        <taxon>Bacteria</taxon>
        <taxon>Pseudomonadati</taxon>
        <taxon>Pseudomonadota</taxon>
        <taxon>Alphaproteobacteria</taxon>
        <taxon>Sphingomonadales</taxon>
        <taxon>Erythrobacteraceae</taxon>
        <taxon>Qipengyuania</taxon>
    </lineage>
</organism>
<evidence type="ECO:0000256" key="2">
    <source>
        <dbReference type="ARBA" id="ARBA00012417"/>
    </source>
</evidence>
<dbReference type="PANTHER" id="PTHR30231:SF41">
    <property type="entry name" value="DNA POLYMERASE III SUBUNIT EPSILON"/>
    <property type="match status" value="1"/>
</dbReference>
<comment type="function">
    <text evidence="14 20">DNA polymerase III is a complex, multichain enzyme responsible for most of the replicative synthesis in bacteria. The epsilon subunit contain the editing function and is a proofreading 3'-5' exonuclease.</text>
</comment>
<protein>
    <recommendedName>
        <fullName evidence="3 20">DNA polymerase III subunit epsilon</fullName>
        <ecNumber evidence="2 20">2.7.7.7</ecNumber>
    </recommendedName>
</protein>
<keyword evidence="13 19" id="KW-0464">Manganese</keyword>
<feature type="binding site" evidence="18">
    <location>
        <position position="155"/>
    </location>
    <ligand>
        <name>substrate</name>
    </ligand>
</feature>
<dbReference type="InterPro" id="IPR036397">
    <property type="entry name" value="RNaseH_sf"/>
</dbReference>
<dbReference type="NCBIfam" id="NF004316">
    <property type="entry name" value="PRK05711.1"/>
    <property type="match status" value="1"/>
</dbReference>
<dbReference type="GO" id="GO:0003677">
    <property type="term" value="F:DNA binding"/>
    <property type="evidence" value="ECO:0007669"/>
    <property type="project" value="InterPro"/>
</dbReference>
<comment type="cofactor">
    <cofactor evidence="19">
        <name>Mg(2+)</name>
        <dbReference type="ChEBI" id="CHEBI:18420"/>
    </cofactor>
    <cofactor evidence="19">
        <name>Mn(2+)</name>
        <dbReference type="ChEBI" id="CHEBI:29035"/>
    </cofactor>
    <text evidence="19">Binds 2 divalent metal cations. Magnesium or manganese.</text>
</comment>
<evidence type="ECO:0000313" key="23">
    <source>
        <dbReference type="EMBL" id="MXO54779.1"/>
    </source>
</evidence>
<dbReference type="Pfam" id="PF00929">
    <property type="entry name" value="RNase_T"/>
    <property type="match status" value="1"/>
</dbReference>
<evidence type="ECO:0000256" key="16">
    <source>
        <dbReference type="ARBA" id="ARBA00049244"/>
    </source>
</evidence>
<dbReference type="SUPFAM" id="SSF53098">
    <property type="entry name" value="Ribonuclease H-like"/>
    <property type="match status" value="1"/>
</dbReference>
<feature type="region of interest" description="Disordered" evidence="21">
    <location>
        <begin position="181"/>
        <end position="214"/>
    </location>
</feature>
<feature type="binding site" evidence="19">
    <location>
        <position position="9"/>
    </location>
    <ligand>
        <name>a divalent metal cation</name>
        <dbReference type="ChEBI" id="CHEBI:60240"/>
        <label>1</label>
        <note>catalytic</note>
    </ligand>
</feature>
<dbReference type="InterPro" id="IPR012337">
    <property type="entry name" value="RNaseH-like_sf"/>
</dbReference>
<keyword evidence="11 19" id="KW-0460">Magnesium</keyword>
<evidence type="ECO:0000256" key="17">
    <source>
        <dbReference type="PIRSR" id="PIRSR606309-1"/>
    </source>
</evidence>
<comment type="cofactor">
    <cofactor evidence="1 20">
        <name>Mn(2+)</name>
        <dbReference type="ChEBI" id="CHEBI:29035"/>
    </cofactor>
</comment>
<evidence type="ECO:0000256" key="8">
    <source>
        <dbReference type="ARBA" id="ARBA00022723"/>
    </source>
</evidence>
<dbReference type="SMART" id="SM00479">
    <property type="entry name" value="EXOIII"/>
    <property type="match status" value="1"/>
</dbReference>
<evidence type="ECO:0000256" key="6">
    <source>
        <dbReference type="ARBA" id="ARBA00022705"/>
    </source>
</evidence>
<keyword evidence="9 20" id="KW-0378">Hydrolase</keyword>
<feature type="binding site" evidence="18">
    <location>
        <position position="9"/>
    </location>
    <ligand>
        <name>substrate</name>
    </ligand>
</feature>
<evidence type="ECO:0000256" key="21">
    <source>
        <dbReference type="SAM" id="MobiDB-lite"/>
    </source>
</evidence>
<keyword evidence="7 20" id="KW-0540">Nuclease</keyword>
<dbReference type="NCBIfam" id="TIGR00573">
    <property type="entry name" value="dnaq"/>
    <property type="match status" value="1"/>
</dbReference>
<dbReference type="EC" id="2.7.7.7" evidence="2 20"/>